<name>A0A0G1BMT0_9BACT</name>
<sequence>MRLKKIEISGFKSFAHKTALEFPVTISAIVGPNGSGKSNVVDAIRWVLGEQSFKNLRSKSGVDLIWAGSQMKPAQGKASVSLHFDNRDGFFPIDFEEVVIGRKVYRDSTNEYFLNDSQVRLKDIAELLARSKLGLRGHSIVNQGSADEILKSNPEERRGILEEALGLREFQLKKFEAESKLEETNQNLGQTTGLINEISPHLRSLKRQVEKFKKREFLISDLNNLENDYFKIKIKGILKERENNGRGREELNIKISSARENFEAKEKIFESQMTNVSETGGKMKKFEADLERLSGERHNITRELGRIEGLIESAKRNNAKSAKTLEAVLAIKIKYWGKQLGAMLELDDFSTVREAIGGLSDEIQTIGNYLAKNETEKILALVDLEEISDGSQNLYGKEKEELGIKLARFEAEMAAVRDSIARIRGEENKWRDGYLNLQKDLELARREYITAQEVIAKFDLEEEKIKIKEDNIKSEMWGSGKNYEEFTADFAAIEPIMLETELLTGLENKIIKLRREISDIGSIDEETRRAYEETDKRHKFLTTEFADLNGAVDSLKNLIGDLTKKIDADFKDGLIRINEEFNHYFRLMFGGGSAKLTAENYENNEVGVSINVNVPQKRIKVLNLLSGGERSLVSIALLFAIVAASRPPFLILDEIDAALDESNAVRFAKVLKDLAQKTQFVLITHNRATMEAAEVLYGVTMGDDGVSKLFSLKLTDANETIKNTV</sequence>
<dbReference type="Proteomes" id="UP000034563">
    <property type="component" value="Unassembled WGS sequence"/>
</dbReference>
<dbReference type="InterPro" id="IPR027417">
    <property type="entry name" value="P-loop_NTPase"/>
</dbReference>
<accession>A0A0G1BMT0</accession>
<dbReference type="Gene3D" id="3.40.50.300">
    <property type="entry name" value="P-loop containing nucleotide triphosphate hydrolases"/>
    <property type="match status" value="2"/>
</dbReference>
<comment type="caution">
    <text evidence="3">The sequence shown here is derived from an EMBL/GenBank/DDBJ whole genome shotgun (WGS) entry which is preliminary data.</text>
</comment>
<reference evidence="3 4" key="1">
    <citation type="journal article" date="2015" name="Nature">
        <title>rRNA introns, odd ribosomes, and small enigmatic genomes across a large radiation of phyla.</title>
        <authorList>
            <person name="Brown C.T."/>
            <person name="Hug L.A."/>
            <person name="Thomas B.C."/>
            <person name="Sharon I."/>
            <person name="Castelle C.J."/>
            <person name="Singh A."/>
            <person name="Wilkins M.J."/>
            <person name="Williams K.H."/>
            <person name="Banfield J.F."/>
        </authorList>
    </citation>
    <scope>NUCLEOTIDE SEQUENCE [LARGE SCALE GENOMIC DNA]</scope>
</reference>
<dbReference type="EMBL" id="LCEQ01000031">
    <property type="protein sequence ID" value="KKS74680.1"/>
    <property type="molecule type" value="Genomic_DNA"/>
</dbReference>
<organism evidence="3 4">
    <name type="scientific">Candidatus Azambacteria bacterium GW2011_GWA2_42_9</name>
    <dbReference type="NCBI Taxonomy" id="1618613"/>
    <lineage>
        <taxon>Bacteria</taxon>
        <taxon>Candidatus Azamiibacteriota</taxon>
    </lineage>
</organism>
<feature type="domain" description="RecF/RecN/SMC N-terminal" evidence="2">
    <location>
        <begin position="3"/>
        <end position="707"/>
    </location>
</feature>
<keyword evidence="1" id="KW-0175">Coiled coil</keyword>
<dbReference type="Pfam" id="PF02463">
    <property type="entry name" value="SMC_N"/>
    <property type="match status" value="1"/>
</dbReference>
<gene>
    <name evidence="3" type="ORF">UV48_C0031G0004</name>
</gene>
<evidence type="ECO:0000256" key="1">
    <source>
        <dbReference type="SAM" id="Coils"/>
    </source>
</evidence>
<feature type="coiled-coil region" evidence="1">
    <location>
        <begin position="248"/>
        <end position="303"/>
    </location>
</feature>
<dbReference type="AlphaFoldDB" id="A0A0G1BMT0"/>
<dbReference type="InterPro" id="IPR003395">
    <property type="entry name" value="RecF/RecN/SMC_N"/>
</dbReference>
<dbReference type="PATRIC" id="fig|1618613.3.peg.643"/>
<proteinExistence type="predicted"/>
<protein>
    <submittedName>
        <fullName evidence="3">Chromosome partition protein Smc</fullName>
    </submittedName>
</protein>
<evidence type="ECO:0000259" key="2">
    <source>
        <dbReference type="Pfam" id="PF02463"/>
    </source>
</evidence>
<dbReference type="PANTHER" id="PTHR43977">
    <property type="entry name" value="STRUCTURAL MAINTENANCE OF CHROMOSOMES PROTEIN 3"/>
    <property type="match status" value="1"/>
</dbReference>
<evidence type="ECO:0000313" key="4">
    <source>
        <dbReference type="Proteomes" id="UP000034563"/>
    </source>
</evidence>
<evidence type="ECO:0000313" key="3">
    <source>
        <dbReference type="EMBL" id="KKS74680.1"/>
    </source>
</evidence>
<dbReference type="SUPFAM" id="SSF52540">
    <property type="entry name" value="P-loop containing nucleoside triphosphate hydrolases"/>
    <property type="match status" value="1"/>
</dbReference>